<comment type="caution">
    <text evidence="1">The sequence shown here is derived from an EMBL/GenBank/DDBJ whole genome shotgun (WGS) entry which is preliminary data.</text>
</comment>
<evidence type="ECO:0000313" key="2">
    <source>
        <dbReference type="Proteomes" id="UP001054945"/>
    </source>
</evidence>
<sequence>MVNSILVFRKNLKLEFSGGGRCNRWFGKGIIISISPERRTRGCFFRFWFSGLGSSMGKQIPYSQDKVSFRLFGRPGVGACDISISSHPWSVFAFGNLHANLLSMAPMRETILQVMDKQKFQ</sequence>
<name>A0AAV4NBI8_CAEEX</name>
<dbReference type="Proteomes" id="UP001054945">
    <property type="component" value="Unassembled WGS sequence"/>
</dbReference>
<organism evidence="1 2">
    <name type="scientific">Caerostris extrusa</name>
    <name type="common">Bark spider</name>
    <name type="synonym">Caerostris bankana</name>
    <dbReference type="NCBI Taxonomy" id="172846"/>
    <lineage>
        <taxon>Eukaryota</taxon>
        <taxon>Metazoa</taxon>
        <taxon>Ecdysozoa</taxon>
        <taxon>Arthropoda</taxon>
        <taxon>Chelicerata</taxon>
        <taxon>Arachnida</taxon>
        <taxon>Araneae</taxon>
        <taxon>Araneomorphae</taxon>
        <taxon>Entelegynae</taxon>
        <taxon>Araneoidea</taxon>
        <taxon>Araneidae</taxon>
        <taxon>Caerostris</taxon>
    </lineage>
</organism>
<dbReference type="AlphaFoldDB" id="A0AAV4NBI8"/>
<reference evidence="1 2" key="1">
    <citation type="submission" date="2021-06" db="EMBL/GenBank/DDBJ databases">
        <title>Caerostris extrusa draft genome.</title>
        <authorList>
            <person name="Kono N."/>
            <person name="Arakawa K."/>
        </authorList>
    </citation>
    <scope>NUCLEOTIDE SEQUENCE [LARGE SCALE GENOMIC DNA]</scope>
</reference>
<dbReference type="EMBL" id="BPLR01020721">
    <property type="protein sequence ID" value="GIX81848.1"/>
    <property type="molecule type" value="Genomic_DNA"/>
</dbReference>
<accession>A0AAV4NBI8</accession>
<proteinExistence type="predicted"/>
<keyword evidence="2" id="KW-1185">Reference proteome</keyword>
<protein>
    <submittedName>
        <fullName evidence="1">Uncharacterized protein</fullName>
    </submittedName>
</protein>
<gene>
    <name evidence="1" type="ORF">CEXT_731751</name>
</gene>
<evidence type="ECO:0000313" key="1">
    <source>
        <dbReference type="EMBL" id="GIX81848.1"/>
    </source>
</evidence>